<feature type="transmembrane region" description="Helical" evidence="6">
    <location>
        <begin position="12"/>
        <end position="30"/>
    </location>
</feature>
<dbReference type="RefSeq" id="WP_091711907.1">
    <property type="nucleotide sequence ID" value="NZ_FOSH01000004.1"/>
</dbReference>
<dbReference type="Proteomes" id="UP000198924">
    <property type="component" value="Unassembled WGS sequence"/>
</dbReference>
<reference evidence="8" key="1">
    <citation type="submission" date="2016-10" db="EMBL/GenBank/DDBJ databases">
        <authorList>
            <person name="Varghese N."/>
            <person name="Submissions S."/>
        </authorList>
    </citation>
    <scope>NUCLEOTIDE SEQUENCE [LARGE SCALE GENOMIC DNA]</scope>
    <source>
        <strain evidence="8">DSM 11578</strain>
    </source>
</reference>
<feature type="transmembrane region" description="Helical" evidence="6">
    <location>
        <begin position="80"/>
        <end position="98"/>
    </location>
</feature>
<dbReference type="STRING" id="45496.SAMN04488079_10453"/>
<keyword evidence="5 6" id="KW-0472">Membrane</keyword>
<keyword evidence="8" id="KW-1185">Reference proteome</keyword>
<evidence type="ECO:0000256" key="1">
    <source>
        <dbReference type="ARBA" id="ARBA00004651"/>
    </source>
</evidence>
<gene>
    <name evidence="7" type="ORF">SAMN04488079_10453</name>
</gene>
<accession>A0A1I3W8L8</accession>
<dbReference type="Pfam" id="PF03899">
    <property type="entry name" value="ATP-synt_I"/>
    <property type="match status" value="1"/>
</dbReference>
<evidence type="ECO:0000256" key="5">
    <source>
        <dbReference type="ARBA" id="ARBA00023136"/>
    </source>
</evidence>
<dbReference type="OrthoDB" id="5609279at2"/>
<evidence type="ECO:0000256" key="3">
    <source>
        <dbReference type="ARBA" id="ARBA00022692"/>
    </source>
</evidence>
<evidence type="ECO:0000313" key="8">
    <source>
        <dbReference type="Proteomes" id="UP000198924"/>
    </source>
</evidence>
<dbReference type="AlphaFoldDB" id="A0A1I3W8L8"/>
<dbReference type="GO" id="GO:0005886">
    <property type="term" value="C:plasma membrane"/>
    <property type="evidence" value="ECO:0007669"/>
    <property type="project" value="UniProtKB-SubCell"/>
</dbReference>
<evidence type="ECO:0000256" key="2">
    <source>
        <dbReference type="ARBA" id="ARBA00022475"/>
    </source>
</evidence>
<feature type="transmembrane region" description="Helical" evidence="6">
    <location>
        <begin position="104"/>
        <end position="121"/>
    </location>
</feature>
<organism evidence="7 8">
    <name type="scientific">Methylophaga sulfidovorans</name>
    <dbReference type="NCBI Taxonomy" id="45496"/>
    <lineage>
        <taxon>Bacteria</taxon>
        <taxon>Pseudomonadati</taxon>
        <taxon>Pseudomonadota</taxon>
        <taxon>Gammaproteobacteria</taxon>
        <taxon>Thiotrichales</taxon>
        <taxon>Piscirickettsiaceae</taxon>
        <taxon>Methylophaga</taxon>
    </lineage>
</organism>
<keyword evidence="2" id="KW-1003">Cell membrane</keyword>
<name>A0A1I3W8L8_9GAMM</name>
<evidence type="ECO:0000256" key="4">
    <source>
        <dbReference type="ARBA" id="ARBA00022989"/>
    </source>
</evidence>
<evidence type="ECO:0000256" key="6">
    <source>
        <dbReference type="SAM" id="Phobius"/>
    </source>
</evidence>
<proteinExistence type="predicted"/>
<keyword evidence="3 6" id="KW-0812">Transmembrane</keyword>
<dbReference type="EMBL" id="FOSH01000004">
    <property type="protein sequence ID" value="SFK03017.1"/>
    <property type="molecule type" value="Genomic_DNA"/>
</dbReference>
<feature type="transmembrane region" description="Helical" evidence="6">
    <location>
        <begin position="36"/>
        <end position="59"/>
    </location>
</feature>
<comment type="subcellular location">
    <subcellularLocation>
        <location evidence="1">Cell membrane</location>
        <topology evidence="1">Multi-pass membrane protein</topology>
    </subcellularLocation>
</comment>
<sequence>MDELTRLQPLKKMLWMQVSVCLLAIVLITICVGYDIGLAVGFGCLIAIMNTLLLIWHILRAAETAKADAKKNLIRAYRCVAERWLNTGIMFVVGIFLLKLNVPAVMAGFIAAQLVLFMTNTNRA</sequence>
<keyword evidence="4 6" id="KW-1133">Transmembrane helix</keyword>
<protein>
    <submittedName>
        <fullName evidence="7">ATP synthase I chain</fullName>
    </submittedName>
</protein>
<dbReference type="InterPro" id="IPR005598">
    <property type="entry name" value="ATP_synth_I"/>
</dbReference>
<evidence type="ECO:0000313" key="7">
    <source>
        <dbReference type="EMBL" id="SFK03017.1"/>
    </source>
</evidence>